<dbReference type="Proteomes" id="UP000198406">
    <property type="component" value="Unassembled WGS sequence"/>
</dbReference>
<organism evidence="9 10">
    <name type="scientific">Fistulifera solaris</name>
    <name type="common">Oleaginous diatom</name>
    <dbReference type="NCBI Taxonomy" id="1519565"/>
    <lineage>
        <taxon>Eukaryota</taxon>
        <taxon>Sar</taxon>
        <taxon>Stramenopiles</taxon>
        <taxon>Ochrophyta</taxon>
        <taxon>Bacillariophyta</taxon>
        <taxon>Bacillariophyceae</taxon>
        <taxon>Bacillariophycidae</taxon>
        <taxon>Naviculales</taxon>
        <taxon>Naviculaceae</taxon>
        <taxon>Fistulifera</taxon>
    </lineage>
</organism>
<dbReference type="EMBL" id="BDSP01000285">
    <property type="protein sequence ID" value="GAX29007.1"/>
    <property type="molecule type" value="Genomic_DNA"/>
</dbReference>
<feature type="transmembrane region" description="Helical" evidence="6">
    <location>
        <begin position="381"/>
        <end position="400"/>
    </location>
</feature>
<dbReference type="InParanoid" id="A0A1Z5KS40"/>
<keyword evidence="5 6" id="KW-0472">Membrane</keyword>
<evidence type="ECO:0000256" key="7">
    <source>
        <dbReference type="SAM" id="SignalP"/>
    </source>
</evidence>
<accession>A0A1Z5KS40</accession>
<feature type="transmembrane region" description="Helical" evidence="6">
    <location>
        <begin position="85"/>
        <end position="105"/>
    </location>
</feature>
<feature type="domain" description="EamA" evidence="8">
    <location>
        <begin position="256"/>
        <end position="397"/>
    </location>
</feature>
<keyword evidence="3 6" id="KW-0812">Transmembrane</keyword>
<evidence type="ECO:0000256" key="5">
    <source>
        <dbReference type="ARBA" id="ARBA00023136"/>
    </source>
</evidence>
<dbReference type="InterPro" id="IPR051258">
    <property type="entry name" value="Diverse_Substrate_Transporter"/>
</dbReference>
<dbReference type="PANTHER" id="PTHR42920:SF23">
    <property type="entry name" value="EAMA DOMAIN-CONTAINING PROTEIN"/>
    <property type="match status" value="1"/>
</dbReference>
<comment type="caution">
    <text evidence="9">The sequence shown here is derived from an EMBL/GenBank/DDBJ whole genome shotgun (WGS) entry which is preliminary data.</text>
</comment>
<evidence type="ECO:0000313" key="9">
    <source>
        <dbReference type="EMBL" id="GAX29007.1"/>
    </source>
</evidence>
<evidence type="ECO:0000259" key="8">
    <source>
        <dbReference type="Pfam" id="PF00892"/>
    </source>
</evidence>
<dbReference type="InterPro" id="IPR037185">
    <property type="entry name" value="EmrE-like"/>
</dbReference>
<keyword evidence="10" id="KW-1185">Reference proteome</keyword>
<feature type="transmembrane region" description="Helical" evidence="6">
    <location>
        <begin position="225"/>
        <end position="244"/>
    </location>
</feature>
<feature type="transmembrane region" description="Helical" evidence="6">
    <location>
        <begin position="117"/>
        <end position="137"/>
    </location>
</feature>
<dbReference type="GO" id="GO:0005886">
    <property type="term" value="C:plasma membrane"/>
    <property type="evidence" value="ECO:0007669"/>
    <property type="project" value="UniProtKB-SubCell"/>
</dbReference>
<dbReference type="AlphaFoldDB" id="A0A1Z5KS40"/>
<dbReference type="Pfam" id="PF00892">
    <property type="entry name" value="EamA"/>
    <property type="match status" value="1"/>
</dbReference>
<dbReference type="SUPFAM" id="SSF103481">
    <property type="entry name" value="Multidrug resistance efflux transporter EmrE"/>
    <property type="match status" value="1"/>
</dbReference>
<evidence type="ECO:0000256" key="3">
    <source>
        <dbReference type="ARBA" id="ARBA00022692"/>
    </source>
</evidence>
<feature type="transmembrane region" description="Helical" evidence="6">
    <location>
        <begin position="326"/>
        <end position="346"/>
    </location>
</feature>
<dbReference type="InterPro" id="IPR000620">
    <property type="entry name" value="EamA_dom"/>
</dbReference>
<dbReference type="OrthoDB" id="2017960at2759"/>
<evidence type="ECO:0000313" key="10">
    <source>
        <dbReference type="Proteomes" id="UP000198406"/>
    </source>
</evidence>
<name>A0A1Z5KS40_FISSO</name>
<evidence type="ECO:0000256" key="2">
    <source>
        <dbReference type="ARBA" id="ARBA00022475"/>
    </source>
</evidence>
<proteinExistence type="predicted"/>
<feature type="chain" id="PRO_5012622477" description="EamA domain-containing protein" evidence="7">
    <location>
        <begin position="19"/>
        <end position="409"/>
    </location>
</feature>
<feature type="transmembrane region" description="Helical" evidence="6">
    <location>
        <begin position="288"/>
        <end position="306"/>
    </location>
</feature>
<keyword evidence="2" id="KW-1003">Cell membrane</keyword>
<keyword evidence="7" id="KW-0732">Signal</keyword>
<gene>
    <name evidence="9" type="ORF">FisN_7Hh402</name>
</gene>
<feature type="transmembrane region" description="Helical" evidence="6">
    <location>
        <begin position="194"/>
        <end position="213"/>
    </location>
</feature>
<protein>
    <recommendedName>
        <fullName evidence="8">EamA domain-containing protein</fullName>
    </recommendedName>
</protein>
<evidence type="ECO:0000256" key="6">
    <source>
        <dbReference type="SAM" id="Phobius"/>
    </source>
</evidence>
<reference evidence="9 10" key="1">
    <citation type="journal article" date="2015" name="Plant Cell">
        <title>Oil accumulation by the oleaginous diatom Fistulifera solaris as revealed by the genome and transcriptome.</title>
        <authorList>
            <person name="Tanaka T."/>
            <person name="Maeda Y."/>
            <person name="Veluchamy A."/>
            <person name="Tanaka M."/>
            <person name="Abida H."/>
            <person name="Marechal E."/>
            <person name="Bowler C."/>
            <person name="Muto M."/>
            <person name="Sunaga Y."/>
            <person name="Tanaka M."/>
            <person name="Yoshino T."/>
            <person name="Taniguchi T."/>
            <person name="Fukuda Y."/>
            <person name="Nemoto M."/>
            <person name="Matsumoto M."/>
            <person name="Wong P.S."/>
            <person name="Aburatani S."/>
            <person name="Fujibuchi W."/>
        </authorList>
    </citation>
    <scope>NUCLEOTIDE SEQUENCE [LARGE SCALE GENOMIC DNA]</scope>
    <source>
        <strain evidence="9 10">JPCC DA0580</strain>
    </source>
</reference>
<comment type="subcellular location">
    <subcellularLocation>
        <location evidence="1">Cell membrane</location>
        <topology evidence="1">Multi-pass membrane protein</topology>
    </subcellularLocation>
</comment>
<evidence type="ECO:0000256" key="4">
    <source>
        <dbReference type="ARBA" id="ARBA00022989"/>
    </source>
</evidence>
<feature type="signal peptide" evidence="7">
    <location>
        <begin position="1"/>
        <end position="18"/>
    </location>
</feature>
<sequence>MFLLPLGILACCVMLGESWTSTSNLVHHHRGRQHNKLHQAPLSETVALRSSFNTTVGMADPLDIGNAVEDYSAFPSLPMQSQSTYQSGLITIGFCTLAFASLSPISKLVLSGEQEMSVLLLNAMTSTLAFLFVWIGGRLLETTFLSSSDDLNIRDESSNTNNENAWKGGLELGLWKSLGTTANLYGLSMTTADHGAFLIQLTTLIVPTVQALCGVPIPRRIQGSVFLALMGVFLFTQDSTSSVAGATTTTHSTQQLGDLLCVVAAGFYATYDLRLFQWGQRVAPRPLMVRKIFFQAILAITFLCISPEPVGELWQDAARWCTPTTFALVVWSGFIVNALVPFLQVTGQQIIGPTRSQTIYASQPLWASLMSFVLLGETVGFQGFVGGSAFLIALMLAATAEPPESKDAA</sequence>
<evidence type="ECO:0000256" key="1">
    <source>
        <dbReference type="ARBA" id="ARBA00004651"/>
    </source>
</evidence>
<dbReference type="PANTHER" id="PTHR42920">
    <property type="entry name" value="OS03G0707200 PROTEIN-RELATED"/>
    <property type="match status" value="1"/>
</dbReference>
<keyword evidence="4 6" id="KW-1133">Transmembrane helix</keyword>